<dbReference type="Proteomes" id="UP000800097">
    <property type="component" value="Unassembled WGS sequence"/>
</dbReference>
<accession>A0A6A6JK99</accession>
<name>A0A6A6JK99_WESOR</name>
<protein>
    <submittedName>
        <fullName evidence="2">Uncharacterized protein</fullName>
    </submittedName>
</protein>
<dbReference type="AlphaFoldDB" id="A0A6A6JK99"/>
<feature type="compositionally biased region" description="Basic residues" evidence="1">
    <location>
        <begin position="83"/>
        <end position="92"/>
    </location>
</feature>
<evidence type="ECO:0000313" key="3">
    <source>
        <dbReference type="Proteomes" id="UP000800097"/>
    </source>
</evidence>
<keyword evidence="3" id="KW-1185">Reference proteome</keyword>
<dbReference type="RefSeq" id="XP_033652848.1">
    <property type="nucleotide sequence ID" value="XM_033798558.1"/>
</dbReference>
<gene>
    <name evidence="2" type="ORF">EI97DRAFT_434178</name>
</gene>
<sequence length="230" mass="25577">MPRHSWALSSILPMRSRRSSQKQKQCFHEERTESLKIFTEEGEQGRIVSAATTPRTTRPLRVFSTTPGILDKPLPKRPIQRISHHSQHRRRGMPSPGHQLVSGGSKNMLLQVRDSHITHTRAQPNPTVLKAPPNQPTCFATIGLENKELPQRPPRPSIFLKDVLSLPPPVADAVPDRAISRVETGPTDALLTNLLISLQHHASSSLGVHRPAVLHLAARETAFPGKDSRR</sequence>
<evidence type="ECO:0000313" key="2">
    <source>
        <dbReference type="EMBL" id="KAF2275309.1"/>
    </source>
</evidence>
<reference evidence="2" key="1">
    <citation type="journal article" date="2020" name="Stud. Mycol.">
        <title>101 Dothideomycetes genomes: a test case for predicting lifestyles and emergence of pathogens.</title>
        <authorList>
            <person name="Haridas S."/>
            <person name="Albert R."/>
            <person name="Binder M."/>
            <person name="Bloem J."/>
            <person name="Labutti K."/>
            <person name="Salamov A."/>
            <person name="Andreopoulos B."/>
            <person name="Baker S."/>
            <person name="Barry K."/>
            <person name="Bills G."/>
            <person name="Bluhm B."/>
            <person name="Cannon C."/>
            <person name="Castanera R."/>
            <person name="Culley D."/>
            <person name="Daum C."/>
            <person name="Ezra D."/>
            <person name="Gonzalez J."/>
            <person name="Henrissat B."/>
            <person name="Kuo A."/>
            <person name="Liang C."/>
            <person name="Lipzen A."/>
            <person name="Lutzoni F."/>
            <person name="Magnuson J."/>
            <person name="Mondo S."/>
            <person name="Nolan M."/>
            <person name="Ohm R."/>
            <person name="Pangilinan J."/>
            <person name="Park H.-J."/>
            <person name="Ramirez L."/>
            <person name="Alfaro M."/>
            <person name="Sun H."/>
            <person name="Tritt A."/>
            <person name="Yoshinaga Y."/>
            <person name="Zwiers L.-H."/>
            <person name="Turgeon B."/>
            <person name="Goodwin S."/>
            <person name="Spatafora J."/>
            <person name="Crous P."/>
            <person name="Grigoriev I."/>
        </authorList>
    </citation>
    <scope>NUCLEOTIDE SEQUENCE</scope>
    <source>
        <strain evidence="2">CBS 379.55</strain>
    </source>
</reference>
<feature type="region of interest" description="Disordered" evidence="1">
    <location>
        <begin position="1"/>
        <end position="26"/>
    </location>
</feature>
<evidence type="ECO:0000256" key="1">
    <source>
        <dbReference type="SAM" id="MobiDB-lite"/>
    </source>
</evidence>
<feature type="region of interest" description="Disordered" evidence="1">
    <location>
        <begin position="83"/>
        <end position="103"/>
    </location>
</feature>
<proteinExistence type="predicted"/>
<organism evidence="2 3">
    <name type="scientific">Westerdykella ornata</name>
    <dbReference type="NCBI Taxonomy" id="318751"/>
    <lineage>
        <taxon>Eukaryota</taxon>
        <taxon>Fungi</taxon>
        <taxon>Dikarya</taxon>
        <taxon>Ascomycota</taxon>
        <taxon>Pezizomycotina</taxon>
        <taxon>Dothideomycetes</taxon>
        <taxon>Pleosporomycetidae</taxon>
        <taxon>Pleosporales</taxon>
        <taxon>Sporormiaceae</taxon>
        <taxon>Westerdykella</taxon>
    </lineage>
</organism>
<dbReference type="EMBL" id="ML986497">
    <property type="protein sequence ID" value="KAF2275309.1"/>
    <property type="molecule type" value="Genomic_DNA"/>
</dbReference>
<dbReference type="GeneID" id="54551733"/>